<name>A0A099LTV6_9VIBR</name>
<gene>
    <name evidence="1" type="ORF">EA26_07110</name>
</gene>
<protein>
    <submittedName>
        <fullName evidence="1">Uncharacterized protein</fullName>
    </submittedName>
</protein>
<reference evidence="1 2" key="1">
    <citation type="submission" date="2014-04" db="EMBL/GenBank/DDBJ databases">
        <title>Genome sequencing of Vibrio navarrensis strains.</title>
        <authorList>
            <person name="Gladney L.M."/>
            <person name="Katz L.S."/>
            <person name="Marino-Ramirez L."/>
            <person name="Jordan I.K."/>
        </authorList>
    </citation>
    <scope>NUCLEOTIDE SEQUENCE [LARGE SCALE GENOMIC DNA]</scope>
    <source>
        <strain evidence="1 2">ATCC 51183</strain>
    </source>
</reference>
<proteinExistence type="predicted"/>
<comment type="caution">
    <text evidence="1">The sequence shown here is derived from an EMBL/GenBank/DDBJ whole genome shotgun (WGS) entry which is preliminary data.</text>
</comment>
<evidence type="ECO:0000313" key="1">
    <source>
        <dbReference type="EMBL" id="KGK11084.1"/>
    </source>
</evidence>
<dbReference type="STRING" id="29495.EA26_07110"/>
<sequence>MLSVWYDEPQSVHEGLQNLELLSKCRRFSVLTGCHASEARELAIKVGLGLKATVHKYLCDRSTAAVQRLLGVFDTVFVIVQGIEAEESFVLNSKRRWVSWLTGDSRLLRCWRAER</sequence>
<dbReference type="AlphaFoldDB" id="A0A099LTV6"/>
<keyword evidence="2" id="KW-1185">Reference proteome</keyword>
<accession>A0A099LTV6</accession>
<dbReference type="Proteomes" id="UP000029994">
    <property type="component" value="Unassembled WGS sequence"/>
</dbReference>
<evidence type="ECO:0000313" key="2">
    <source>
        <dbReference type="Proteomes" id="UP000029994"/>
    </source>
</evidence>
<organism evidence="1 2">
    <name type="scientific">Vibrio navarrensis</name>
    <dbReference type="NCBI Taxonomy" id="29495"/>
    <lineage>
        <taxon>Bacteria</taxon>
        <taxon>Pseudomonadati</taxon>
        <taxon>Pseudomonadota</taxon>
        <taxon>Gammaproteobacteria</taxon>
        <taxon>Vibrionales</taxon>
        <taxon>Vibrionaceae</taxon>
        <taxon>Vibrio</taxon>
    </lineage>
</organism>
<dbReference type="EMBL" id="JMCG01000001">
    <property type="protein sequence ID" value="KGK11084.1"/>
    <property type="molecule type" value="Genomic_DNA"/>
</dbReference>